<sequence>MNSSQGNRGTTHGHTIRRRILCGRLMLPRPSFPTQNREPLHQESAFQPIYPSTKRTQHAPTVIHDWKHTSLVRIISTSTSLACSTTQCSPKTPITGSDSFYYPSELSKLSIQSEFPHHHPPYSSTIHAILAAPNTINNFKQDPVPSVGPQPIQLMSQMVRGLTGPQVSGEIKAEPANSDLNDLTSRGSHDVAPGIPDYQSAAAVFPQQFMPSYWHGNSFCSTSAPAHWLYGPPLPNLGTKKNGRQTYHRDQTLILERQFQQTEYVSKKQRDELRTQTNLSDRQIKIWFQNRRMKKKKEKIRCDEQDPSTLIPANPPNKTQVTTNGNSSSSGTSMSSPAPMVHSALSNNINCPTVSVENITHDQHQLGDFIGLNFKGAIENPGMQMPNGGGATFQAPMMDPFAAAAAWSHSMQQTMVGHNYYNTYYNSYPGNTG</sequence>
<protein>
    <submittedName>
        <fullName evidence="14">Homeobox domain-containing protein</fullName>
    </submittedName>
</protein>
<dbReference type="AlphaFoldDB" id="A0AAD4NGX7"/>
<dbReference type="GO" id="GO:0005634">
    <property type="term" value="C:nucleus"/>
    <property type="evidence" value="ECO:0007669"/>
    <property type="project" value="UniProtKB-SubCell"/>
</dbReference>
<reference evidence="14" key="1">
    <citation type="submission" date="2022-01" db="EMBL/GenBank/DDBJ databases">
        <title>Genome Sequence Resource for Two Populations of Ditylenchus destructor, the Migratory Endoparasitic Phytonematode.</title>
        <authorList>
            <person name="Zhang H."/>
            <person name="Lin R."/>
            <person name="Xie B."/>
        </authorList>
    </citation>
    <scope>NUCLEOTIDE SEQUENCE</scope>
    <source>
        <strain evidence="14">BazhouSP</strain>
    </source>
</reference>
<keyword evidence="9 10" id="KW-0539">Nucleus</keyword>
<comment type="subcellular location">
    <subcellularLocation>
        <location evidence="2 10 11">Nucleus</location>
    </subcellularLocation>
</comment>
<dbReference type="InterPro" id="IPR001356">
    <property type="entry name" value="HD"/>
</dbReference>
<name>A0AAD4NGX7_9BILA</name>
<keyword evidence="7 10" id="KW-0371">Homeobox</keyword>
<feature type="DNA-binding region" description="Homeobox" evidence="10">
    <location>
        <begin position="240"/>
        <end position="299"/>
    </location>
</feature>
<evidence type="ECO:0000256" key="2">
    <source>
        <dbReference type="ARBA" id="ARBA00004123"/>
    </source>
</evidence>
<evidence type="ECO:0000256" key="9">
    <source>
        <dbReference type="ARBA" id="ARBA00023242"/>
    </source>
</evidence>
<evidence type="ECO:0000256" key="3">
    <source>
        <dbReference type="ARBA" id="ARBA00009107"/>
    </source>
</evidence>
<dbReference type="CDD" id="cd00086">
    <property type="entry name" value="homeodomain"/>
    <property type="match status" value="1"/>
</dbReference>
<dbReference type="InterPro" id="IPR009057">
    <property type="entry name" value="Homeodomain-like_sf"/>
</dbReference>
<proteinExistence type="inferred from homology"/>
<keyword evidence="8" id="KW-0804">Transcription</keyword>
<feature type="domain" description="Homeobox" evidence="13">
    <location>
        <begin position="238"/>
        <end position="298"/>
    </location>
</feature>
<evidence type="ECO:0000256" key="7">
    <source>
        <dbReference type="ARBA" id="ARBA00023155"/>
    </source>
</evidence>
<evidence type="ECO:0000313" key="15">
    <source>
        <dbReference type="Proteomes" id="UP001201812"/>
    </source>
</evidence>
<dbReference type="SMART" id="SM00389">
    <property type="entry name" value="HOX"/>
    <property type="match status" value="1"/>
</dbReference>
<evidence type="ECO:0000256" key="10">
    <source>
        <dbReference type="PROSITE-ProRule" id="PRU00108"/>
    </source>
</evidence>
<evidence type="ECO:0000256" key="12">
    <source>
        <dbReference type="SAM" id="MobiDB-lite"/>
    </source>
</evidence>
<dbReference type="GO" id="GO:0000981">
    <property type="term" value="F:DNA-binding transcription factor activity, RNA polymerase II-specific"/>
    <property type="evidence" value="ECO:0007669"/>
    <property type="project" value="InterPro"/>
</dbReference>
<dbReference type="Proteomes" id="UP001201812">
    <property type="component" value="Unassembled WGS sequence"/>
</dbReference>
<evidence type="ECO:0000256" key="5">
    <source>
        <dbReference type="ARBA" id="ARBA00023015"/>
    </source>
</evidence>
<feature type="compositionally biased region" description="Low complexity" evidence="12">
    <location>
        <begin position="322"/>
        <end position="336"/>
    </location>
</feature>
<comment type="caution">
    <text evidence="14">The sequence shown here is derived from an EMBL/GenBank/DDBJ whole genome shotgun (WGS) entry which is preliminary data.</text>
</comment>
<dbReference type="InterPro" id="IPR017970">
    <property type="entry name" value="Homeobox_CS"/>
</dbReference>
<dbReference type="Gene3D" id="1.10.10.60">
    <property type="entry name" value="Homeodomain-like"/>
    <property type="match status" value="1"/>
</dbReference>
<comment type="similarity">
    <text evidence="3">Belongs to the Antp homeobox family.</text>
</comment>
<dbReference type="PROSITE" id="PS50071">
    <property type="entry name" value="HOMEOBOX_2"/>
    <property type="match status" value="1"/>
</dbReference>
<keyword evidence="4" id="KW-0217">Developmental protein</keyword>
<evidence type="ECO:0000256" key="11">
    <source>
        <dbReference type="RuleBase" id="RU000682"/>
    </source>
</evidence>
<dbReference type="PROSITE" id="PS00027">
    <property type="entry name" value="HOMEOBOX_1"/>
    <property type="match status" value="1"/>
</dbReference>
<dbReference type="PRINTS" id="PR00024">
    <property type="entry name" value="HOMEOBOX"/>
</dbReference>
<evidence type="ECO:0000256" key="6">
    <source>
        <dbReference type="ARBA" id="ARBA00023125"/>
    </source>
</evidence>
<comment type="function">
    <text evidence="1">Sequence-specific transcription factor which is part of a developmental regulatory system that provides cells with specific positional identities on the anterior-posterior axis.</text>
</comment>
<evidence type="ECO:0000313" key="14">
    <source>
        <dbReference type="EMBL" id="KAI1729218.1"/>
    </source>
</evidence>
<evidence type="ECO:0000256" key="4">
    <source>
        <dbReference type="ARBA" id="ARBA00022473"/>
    </source>
</evidence>
<dbReference type="EMBL" id="JAKKPZ010000001">
    <property type="protein sequence ID" value="KAI1729218.1"/>
    <property type="molecule type" value="Genomic_DNA"/>
</dbReference>
<keyword evidence="6 10" id="KW-0238">DNA-binding</keyword>
<dbReference type="PANTHER" id="PTHR46166:SF3">
    <property type="entry name" value="EGL-5"/>
    <property type="match status" value="1"/>
</dbReference>
<evidence type="ECO:0000256" key="1">
    <source>
        <dbReference type="ARBA" id="ARBA00003263"/>
    </source>
</evidence>
<dbReference type="InterPro" id="IPR050948">
    <property type="entry name" value="Antp_homeobox_TF"/>
</dbReference>
<keyword evidence="15" id="KW-1185">Reference proteome</keyword>
<organism evidence="14 15">
    <name type="scientific">Ditylenchus destructor</name>
    <dbReference type="NCBI Taxonomy" id="166010"/>
    <lineage>
        <taxon>Eukaryota</taxon>
        <taxon>Metazoa</taxon>
        <taxon>Ecdysozoa</taxon>
        <taxon>Nematoda</taxon>
        <taxon>Chromadorea</taxon>
        <taxon>Rhabditida</taxon>
        <taxon>Tylenchina</taxon>
        <taxon>Tylenchomorpha</taxon>
        <taxon>Sphaerularioidea</taxon>
        <taxon>Anguinidae</taxon>
        <taxon>Anguininae</taxon>
        <taxon>Ditylenchus</taxon>
    </lineage>
</organism>
<evidence type="ECO:0000259" key="13">
    <source>
        <dbReference type="PROSITE" id="PS50071"/>
    </source>
</evidence>
<dbReference type="InterPro" id="IPR020479">
    <property type="entry name" value="HD_metazoa"/>
</dbReference>
<accession>A0AAD4NGX7</accession>
<feature type="region of interest" description="Disordered" evidence="12">
    <location>
        <begin position="298"/>
        <end position="343"/>
    </location>
</feature>
<dbReference type="GO" id="GO:0000977">
    <property type="term" value="F:RNA polymerase II transcription regulatory region sequence-specific DNA binding"/>
    <property type="evidence" value="ECO:0007669"/>
    <property type="project" value="TreeGrafter"/>
</dbReference>
<keyword evidence="5" id="KW-0805">Transcription regulation</keyword>
<dbReference type="SUPFAM" id="SSF46689">
    <property type="entry name" value="Homeodomain-like"/>
    <property type="match status" value="1"/>
</dbReference>
<evidence type="ECO:0000256" key="8">
    <source>
        <dbReference type="ARBA" id="ARBA00023163"/>
    </source>
</evidence>
<dbReference type="PANTHER" id="PTHR46166">
    <property type="entry name" value="HOMEOBOX DOMAIN-CONTAINING PROTEIN"/>
    <property type="match status" value="1"/>
</dbReference>
<dbReference type="Pfam" id="PF00046">
    <property type="entry name" value="Homeodomain"/>
    <property type="match status" value="1"/>
</dbReference>
<gene>
    <name evidence="14" type="ORF">DdX_01444</name>
</gene>